<dbReference type="WBParaSite" id="GPLIN_001255300">
    <property type="protein sequence ID" value="GPLIN_001255300"/>
    <property type="gene ID" value="GPLIN_001255300"/>
</dbReference>
<evidence type="ECO:0000313" key="2">
    <source>
        <dbReference type="WBParaSite" id="GPLIN_001255300"/>
    </source>
</evidence>
<accession>A0A183CI47</accession>
<name>A0A183CI47_GLOPA</name>
<organism evidence="1 2">
    <name type="scientific">Globodera pallida</name>
    <name type="common">Potato cyst nematode worm</name>
    <name type="synonym">Heterodera pallida</name>
    <dbReference type="NCBI Taxonomy" id="36090"/>
    <lineage>
        <taxon>Eukaryota</taxon>
        <taxon>Metazoa</taxon>
        <taxon>Ecdysozoa</taxon>
        <taxon>Nematoda</taxon>
        <taxon>Chromadorea</taxon>
        <taxon>Rhabditida</taxon>
        <taxon>Tylenchina</taxon>
        <taxon>Tylenchomorpha</taxon>
        <taxon>Tylenchoidea</taxon>
        <taxon>Heteroderidae</taxon>
        <taxon>Heteroderinae</taxon>
        <taxon>Globodera</taxon>
    </lineage>
</organism>
<dbReference type="AlphaFoldDB" id="A0A183CI47"/>
<dbReference type="Proteomes" id="UP000050741">
    <property type="component" value="Unassembled WGS sequence"/>
</dbReference>
<reference evidence="1" key="2">
    <citation type="submission" date="2014-05" db="EMBL/GenBank/DDBJ databases">
        <title>The genome and life-stage specific transcriptomes of Globodera pallida elucidate key aspects of plant parasitism by a cyst nematode.</title>
        <authorList>
            <person name="Cotton J.A."/>
            <person name="Lilley C.J."/>
            <person name="Jones L.M."/>
            <person name="Kikuchi T."/>
            <person name="Reid A.J."/>
            <person name="Thorpe P."/>
            <person name="Tsai I.J."/>
            <person name="Beasley H."/>
            <person name="Blok V."/>
            <person name="Cock P.J.A."/>
            <person name="Van den Akker S.E."/>
            <person name="Holroyd N."/>
            <person name="Hunt M."/>
            <person name="Mantelin S."/>
            <person name="Naghra H."/>
            <person name="Pain A."/>
            <person name="Palomares-Rius J.E."/>
            <person name="Zarowiecki M."/>
            <person name="Berriman M."/>
            <person name="Jones J.T."/>
            <person name="Urwin P.E."/>
        </authorList>
    </citation>
    <scope>NUCLEOTIDE SEQUENCE [LARGE SCALE GENOMIC DNA]</scope>
    <source>
        <strain evidence="1">Lindley</strain>
    </source>
</reference>
<protein>
    <submittedName>
        <fullName evidence="2">Uncharacterized protein</fullName>
    </submittedName>
</protein>
<proteinExistence type="predicted"/>
<sequence length="149" mass="16965">MRVLLSKARGTWFGSFSCKSDVDRLILPPQLCHGDDVLLLLHHMPDGDNCRPSRQQTLDKMSSTKSTGRTPKLDKLNPIQLIRILLSQSLITMDKLNSIQLIRILLSQSLITMDKLNAIQLIRILLSQSLITLDKLNPIQLIRILLYRV</sequence>
<reference evidence="2" key="3">
    <citation type="submission" date="2016-06" db="UniProtKB">
        <authorList>
            <consortium name="WormBaseParasite"/>
        </authorList>
    </citation>
    <scope>IDENTIFICATION</scope>
</reference>
<keyword evidence="1" id="KW-1185">Reference proteome</keyword>
<reference evidence="1" key="1">
    <citation type="submission" date="2013-12" db="EMBL/GenBank/DDBJ databases">
        <authorList>
            <person name="Aslett M."/>
        </authorList>
    </citation>
    <scope>NUCLEOTIDE SEQUENCE [LARGE SCALE GENOMIC DNA]</scope>
    <source>
        <strain evidence="1">Lindley</strain>
    </source>
</reference>
<evidence type="ECO:0000313" key="1">
    <source>
        <dbReference type="Proteomes" id="UP000050741"/>
    </source>
</evidence>